<dbReference type="AlphaFoldDB" id="A0AAW2FDU4"/>
<gene>
    <name evidence="2" type="ORF">PUN28_013394</name>
</gene>
<reference evidence="2 3" key="1">
    <citation type="submission" date="2023-03" db="EMBL/GenBank/DDBJ databases">
        <title>High recombination rates correlate with genetic variation in Cardiocondyla obscurior ants.</title>
        <authorList>
            <person name="Errbii M."/>
        </authorList>
    </citation>
    <scope>NUCLEOTIDE SEQUENCE [LARGE SCALE GENOMIC DNA]</scope>
    <source>
        <strain evidence="2">Alpha-2009</strain>
        <tissue evidence="2">Whole body</tissue>
    </source>
</reference>
<keyword evidence="3" id="KW-1185">Reference proteome</keyword>
<evidence type="ECO:0000313" key="2">
    <source>
        <dbReference type="EMBL" id="KAL0112122.1"/>
    </source>
</evidence>
<feature type="region of interest" description="Disordered" evidence="1">
    <location>
        <begin position="50"/>
        <end position="77"/>
    </location>
</feature>
<dbReference type="EMBL" id="JADYXP020000013">
    <property type="protein sequence ID" value="KAL0112122.1"/>
    <property type="molecule type" value="Genomic_DNA"/>
</dbReference>
<organism evidence="2 3">
    <name type="scientific">Cardiocondyla obscurior</name>
    <dbReference type="NCBI Taxonomy" id="286306"/>
    <lineage>
        <taxon>Eukaryota</taxon>
        <taxon>Metazoa</taxon>
        <taxon>Ecdysozoa</taxon>
        <taxon>Arthropoda</taxon>
        <taxon>Hexapoda</taxon>
        <taxon>Insecta</taxon>
        <taxon>Pterygota</taxon>
        <taxon>Neoptera</taxon>
        <taxon>Endopterygota</taxon>
        <taxon>Hymenoptera</taxon>
        <taxon>Apocrita</taxon>
        <taxon>Aculeata</taxon>
        <taxon>Formicoidea</taxon>
        <taxon>Formicidae</taxon>
        <taxon>Myrmicinae</taxon>
        <taxon>Cardiocondyla</taxon>
    </lineage>
</organism>
<protein>
    <submittedName>
        <fullName evidence="2">Uncharacterized protein</fullName>
    </submittedName>
</protein>
<name>A0AAW2FDU4_9HYME</name>
<proteinExistence type="predicted"/>
<comment type="caution">
    <text evidence="2">The sequence shown here is derived from an EMBL/GenBank/DDBJ whole genome shotgun (WGS) entry which is preliminary data.</text>
</comment>
<evidence type="ECO:0000313" key="3">
    <source>
        <dbReference type="Proteomes" id="UP001430953"/>
    </source>
</evidence>
<evidence type="ECO:0000256" key="1">
    <source>
        <dbReference type="SAM" id="MobiDB-lite"/>
    </source>
</evidence>
<dbReference type="Proteomes" id="UP001430953">
    <property type="component" value="Unassembled WGS sequence"/>
</dbReference>
<accession>A0AAW2FDU4</accession>
<sequence>MHRRKSKVNTRPTCPYLLPDFTESVECYVRFLRTSRRGLLSSINGHAMARDHSNETRLGRSGRKRKSISIELSPVGR</sequence>